<gene>
    <name evidence="2" type="ORF">HCN56_04000</name>
</gene>
<protein>
    <submittedName>
        <fullName evidence="2">Uncharacterized protein</fullName>
    </submittedName>
</protein>
<name>A0A7X6CY86_9ACTN</name>
<dbReference type="EMBL" id="JAAVJD010000014">
    <property type="protein sequence ID" value="NJQ04764.1"/>
    <property type="molecule type" value="Genomic_DNA"/>
</dbReference>
<comment type="caution">
    <text evidence="2">The sequence shown here is derived from an EMBL/GenBank/DDBJ whole genome shotgun (WGS) entry which is preliminary data.</text>
</comment>
<dbReference type="RefSeq" id="WP_167968065.1">
    <property type="nucleotide sequence ID" value="NZ_BHZG01000167.1"/>
</dbReference>
<proteinExistence type="predicted"/>
<evidence type="ECO:0000313" key="2">
    <source>
        <dbReference type="EMBL" id="NJQ04764.1"/>
    </source>
</evidence>
<accession>A0A7X6CY86</accession>
<keyword evidence="3" id="KW-1185">Reference proteome</keyword>
<evidence type="ECO:0000256" key="1">
    <source>
        <dbReference type="SAM" id="MobiDB-lite"/>
    </source>
</evidence>
<evidence type="ECO:0000313" key="3">
    <source>
        <dbReference type="Proteomes" id="UP000578686"/>
    </source>
</evidence>
<sequence length="157" mass="17196">MSDASDENPSAEYPVRSVDEVREEARATAVRLDELMAASTEPPTVPSRRQACSADYDRVDLFSSRASWSVRGVPDGDMEAGMTRMRDGLEAEGWEIVMFEPNSSPVGALELRAENTAKGLFARAEFADARTGRLPGGQESDVRVTVFTQCYTDPDAR</sequence>
<dbReference type="AlphaFoldDB" id="A0A7X6CY86"/>
<dbReference type="Proteomes" id="UP000578686">
    <property type="component" value="Unassembled WGS sequence"/>
</dbReference>
<reference evidence="2 3" key="1">
    <citation type="submission" date="2020-03" db="EMBL/GenBank/DDBJ databases">
        <title>Draft genome of Streptomyces sp. ventii, isolated from the Axial Seamount in the Pacific Ocean, and resequencing of the two type strains Streptomyces lonarensis strain NCL 716 and Streptomyces bohaiensis strain 11A07.</title>
        <authorList>
            <person name="Loughran R.M."/>
            <person name="Pfannmuller K.M."/>
            <person name="Wasson B.J."/>
            <person name="Deadmond M.C."/>
            <person name="Paddock B.E."/>
            <person name="Koyack M.J."/>
            <person name="Gallegos D.A."/>
            <person name="Mitchell E.A."/>
            <person name="Ushijima B."/>
            <person name="Saw J.H."/>
            <person name="Mcphail K.L."/>
            <person name="Videau P."/>
        </authorList>
    </citation>
    <scope>NUCLEOTIDE SEQUENCE [LARGE SCALE GENOMIC DNA]</scope>
    <source>
        <strain evidence="2 3">NCL716</strain>
    </source>
</reference>
<feature type="region of interest" description="Disordered" evidence="1">
    <location>
        <begin position="1"/>
        <end position="20"/>
    </location>
</feature>
<organism evidence="2 3">
    <name type="scientific">Streptomyces lonarensis</name>
    <dbReference type="NCBI Taxonomy" id="700599"/>
    <lineage>
        <taxon>Bacteria</taxon>
        <taxon>Bacillati</taxon>
        <taxon>Actinomycetota</taxon>
        <taxon>Actinomycetes</taxon>
        <taxon>Kitasatosporales</taxon>
        <taxon>Streptomycetaceae</taxon>
        <taxon>Streptomyces</taxon>
    </lineage>
</organism>